<dbReference type="Pfam" id="PF13649">
    <property type="entry name" value="Methyltransf_25"/>
    <property type="match status" value="1"/>
</dbReference>
<proteinExistence type="predicted"/>
<organism evidence="2 3">
    <name type="scientific">Streptomyces boetiae</name>
    <dbReference type="NCBI Taxonomy" id="3075541"/>
    <lineage>
        <taxon>Bacteria</taxon>
        <taxon>Bacillati</taxon>
        <taxon>Actinomycetota</taxon>
        <taxon>Actinomycetes</taxon>
        <taxon>Kitasatosporales</taxon>
        <taxon>Streptomycetaceae</taxon>
        <taxon>Streptomyces</taxon>
    </lineage>
</organism>
<name>A0ABU2L955_9ACTN</name>
<dbReference type="CDD" id="cd02440">
    <property type="entry name" value="AdoMet_MTases"/>
    <property type="match status" value="1"/>
</dbReference>
<evidence type="ECO:0000313" key="3">
    <source>
        <dbReference type="Proteomes" id="UP001183388"/>
    </source>
</evidence>
<keyword evidence="3" id="KW-1185">Reference proteome</keyword>
<dbReference type="GO" id="GO:0008168">
    <property type="term" value="F:methyltransferase activity"/>
    <property type="evidence" value="ECO:0007669"/>
    <property type="project" value="UniProtKB-KW"/>
</dbReference>
<accession>A0ABU2L955</accession>
<dbReference type="SUPFAM" id="SSF53335">
    <property type="entry name" value="S-adenosyl-L-methionine-dependent methyltransferases"/>
    <property type="match status" value="1"/>
</dbReference>
<evidence type="ECO:0000313" key="2">
    <source>
        <dbReference type="EMBL" id="MDT0308099.1"/>
    </source>
</evidence>
<dbReference type="Proteomes" id="UP001183388">
    <property type="component" value="Unassembled WGS sequence"/>
</dbReference>
<protein>
    <submittedName>
        <fullName evidence="2">Class I SAM-dependent methyltransferase</fullName>
        <ecNumber evidence="2">2.1.-.-</ecNumber>
    </submittedName>
</protein>
<reference evidence="3" key="1">
    <citation type="submission" date="2023-07" db="EMBL/GenBank/DDBJ databases">
        <title>30 novel species of actinomycetes from the DSMZ collection.</title>
        <authorList>
            <person name="Nouioui I."/>
        </authorList>
    </citation>
    <scope>NUCLEOTIDE SEQUENCE [LARGE SCALE GENOMIC DNA]</scope>
    <source>
        <strain evidence="3">DSM 44917</strain>
    </source>
</reference>
<dbReference type="EMBL" id="JAVREN010000018">
    <property type="protein sequence ID" value="MDT0308099.1"/>
    <property type="molecule type" value="Genomic_DNA"/>
</dbReference>
<gene>
    <name evidence="2" type="ORF">RM780_14155</name>
</gene>
<keyword evidence="2" id="KW-0808">Transferase</keyword>
<evidence type="ECO:0000259" key="1">
    <source>
        <dbReference type="Pfam" id="PF13649"/>
    </source>
</evidence>
<dbReference type="InterPro" id="IPR041698">
    <property type="entry name" value="Methyltransf_25"/>
</dbReference>
<dbReference type="GO" id="GO:0032259">
    <property type="term" value="P:methylation"/>
    <property type="evidence" value="ECO:0007669"/>
    <property type="project" value="UniProtKB-KW"/>
</dbReference>
<dbReference type="Gene3D" id="3.40.50.150">
    <property type="entry name" value="Vaccinia Virus protein VP39"/>
    <property type="match status" value="1"/>
</dbReference>
<dbReference type="InterPro" id="IPR029063">
    <property type="entry name" value="SAM-dependent_MTases_sf"/>
</dbReference>
<dbReference type="EC" id="2.1.-.-" evidence="2"/>
<feature type="domain" description="Methyltransferase" evidence="1">
    <location>
        <begin position="2"/>
        <end position="74"/>
    </location>
</feature>
<sequence>MNVVGVDFSPVQVERARTWWRDERRVSFVRAMAGAFLTADTATYDAVYSVWGAVWCTDPEELLPLIAARLTDGGVLAFRQAEPTADAWGPQRMGGTWLEGREDELTVLRWQYSPALRTDLLKRSGFADVAATALAAPAPGQPGTLLVRARTAVAARRNG</sequence>
<comment type="caution">
    <text evidence="2">The sequence shown here is derived from an EMBL/GenBank/DDBJ whole genome shotgun (WGS) entry which is preliminary data.</text>
</comment>
<dbReference type="RefSeq" id="WP_311631051.1">
    <property type="nucleotide sequence ID" value="NZ_JAVREN010000018.1"/>
</dbReference>
<keyword evidence="2" id="KW-0489">Methyltransferase</keyword>